<evidence type="ECO:0000313" key="2">
    <source>
        <dbReference type="EMBL" id="MDR6531149.1"/>
    </source>
</evidence>
<organism evidence="2 3">
    <name type="scientific">Caulobacter rhizosphaerae</name>
    <dbReference type="NCBI Taxonomy" id="2010972"/>
    <lineage>
        <taxon>Bacteria</taxon>
        <taxon>Pseudomonadati</taxon>
        <taxon>Pseudomonadota</taxon>
        <taxon>Alphaproteobacteria</taxon>
        <taxon>Caulobacterales</taxon>
        <taxon>Caulobacteraceae</taxon>
        <taxon>Caulobacter</taxon>
    </lineage>
</organism>
<name>A0ABU1MY98_9CAUL</name>
<evidence type="ECO:0008006" key="4">
    <source>
        <dbReference type="Google" id="ProtNLM"/>
    </source>
</evidence>
<dbReference type="EMBL" id="JAVDRL010000005">
    <property type="protein sequence ID" value="MDR6531149.1"/>
    <property type="molecule type" value="Genomic_DNA"/>
</dbReference>
<sequence length="222" mass="23966">MLRSILTAALLAAAAVPSLARAQDGRLAIGANIGTPGLGAELQYKLNDHFVVRGGGDWMNFDHDHTYSGVDYSAKLKTGTAGAFVDWHPGGGGFFLSGGGYFGERKARLDGRPTGPTQIGDLTFTPEQIGTIRGGVEMSKTQPFLGLGWDNTFTRNSRWGFRVLGGVSFSDKPKVDLTATDGTLAGDPLFQAELRREEDDVRDDAKGFKYFPIVQVGLNYRF</sequence>
<feature type="chain" id="PRO_5046117449" description="Outer membrane protein" evidence="1">
    <location>
        <begin position="23"/>
        <end position="222"/>
    </location>
</feature>
<keyword evidence="3" id="KW-1185">Reference proteome</keyword>
<evidence type="ECO:0000256" key="1">
    <source>
        <dbReference type="SAM" id="SignalP"/>
    </source>
</evidence>
<protein>
    <recommendedName>
        <fullName evidence="4">Outer membrane protein</fullName>
    </recommendedName>
</protein>
<dbReference type="Gene3D" id="2.40.160.170">
    <property type="match status" value="1"/>
</dbReference>
<dbReference type="RefSeq" id="WP_310030978.1">
    <property type="nucleotide sequence ID" value="NZ_JAVDRL010000005.1"/>
</dbReference>
<comment type="caution">
    <text evidence="2">The sequence shown here is derived from an EMBL/GenBank/DDBJ whole genome shotgun (WGS) entry which is preliminary data.</text>
</comment>
<keyword evidence="1" id="KW-0732">Signal</keyword>
<feature type="signal peptide" evidence="1">
    <location>
        <begin position="1"/>
        <end position="22"/>
    </location>
</feature>
<dbReference type="Proteomes" id="UP001262754">
    <property type="component" value="Unassembled WGS sequence"/>
</dbReference>
<reference evidence="2 3" key="1">
    <citation type="submission" date="2023-07" db="EMBL/GenBank/DDBJ databases">
        <title>Sorghum-associated microbial communities from plants grown in Nebraska, USA.</title>
        <authorList>
            <person name="Schachtman D."/>
        </authorList>
    </citation>
    <scope>NUCLEOTIDE SEQUENCE [LARGE SCALE GENOMIC DNA]</scope>
    <source>
        <strain evidence="2 3">DS2154</strain>
    </source>
</reference>
<evidence type="ECO:0000313" key="3">
    <source>
        <dbReference type="Proteomes" id="UP001262754"/>
    </source>
</evidence>
<proteinExistence type="predicted"/>
<gene>
    <name evidence="2" type="ORF">J2800_001891</name>
</gene>
<accession>A0ABU1MY98</accession>